<dbReference type="AlphaFoldDB" id="A0A7T8HJE2"/>
<dbReference type="InterPro" id="IPR042099">
    <property type="entry name" value="ANL_N_sf"/>
</dbReference>
<comment type="catalytic activity">
    <reaction evidence="5">
        <text>octanoate + ATP + CoA = octanoyl-CoA + AMP + diphosphate</text>
        <dbReference type="Rhea" id="RHEA:33631"/>
        <dbReference type="ChEBI" id="CHEBI:25646"/>
        <dbReference type="ChEBI" id="CHEBI:30616"/>
        <dbReference type="ChEBI" id="CHEBI:33019"/>
        <dbReference type="ChEBI" id="CHEBI:57287"/>
        <dbReference type="ChEBI" id="CHEBI:57386"/>
        <dbReference type="ChEBI" id="CHEBI:456215"/>
    </reaction>
</comment>
<dbReference type="PANTHER" id="PTHR43201">
    <property type="entry name" value="ACYL-COA SYNTHETASE"/>
    <property type="match status" value="1"/>
</dbReference>
<accession>A0A7T8HJE2</accession>
<evidence type="ECO:0000259" key="7">
    <source>
        <dbReference type="Pfam" id="PF00501"/>
    </source>
</evidence>
<evidence type="ECO:0000313" key="10">
    <source>
        <dbReference type="Proteomes" id="UP000595437"/>
    </source>
</evidence>
<dbReference type="EMBL" id="CP045897">
    <property type="protein sequence ID" value="QQP51029.1"/>
    <property type="molecule type" value="Genomic_DNA"/>
</dbReference>
<comment type="function">
    <text evidence="3">Acyl-CoA synthases catalyze the initial reaction in fatty acid metabolism, by forming a thioester with CoA. Has some preference toward medium-chain substrates. Plays a role in adipocyte differentiation.</text>
</comment>
<keyword evidence="2" id="KW-0436">Ligase</keyword>
<dbReference type="InterPro" id="IPR025110">
    <property type="entry name" value="AMP-bd_C"/>
</dbReference>
<reference evidence="10" key="1">
    <citation type="submission" date="2021-01" db="EMBL/GenBank/DDBJ databases">
        <title>Caligus Genome Assembly.</title>
        <authorList>
            <person name="Gallardo-Escarate C."/>
        </authorList>
    </citation>
    <scope>NUCLEOTIDE SEQUENCE [LARGE SCALE GENOMIC DNA]</scope>
</reference>
<dbReference type="GO" id="GO:0006631">
    <property type="term" value="P:fatty acid metabolic process"/>
    <property type="evidence" value="ECO:0007669"/>
    <property type="project" value="TreeGrafter"/>
</dbReference>
<dbReference type="Pfam" id="PF00501">
    <property type="entry name" value="AMP-binding"/>
    <property type="match status" value="1"/>
</dbReference>
<gene>
    <name evidence="9" type="ORF">FKW44_012233</name>
</gene>
<dbReference type="Gene3D" id="3.30.300.30">
    <property type="match status" value="1"/>
</dbReference>
<dbReference type="Pfam" id="PF13193">
    <property type="entry name" value="AMP-binding_C"/>
    <property type="match status" value="1"/>
</dbReference>
<sequence>MAEQKNLNMNVSSVYKALSGGALFLSEASSLFEKHLNTETIYDPLDLRVNTVGPPFSHVEAKIVDQNGKILPVNTPGELWVRTPGLMHGYYEDEKANKKSIGMDRYYHSALMTEKVYCKIIGRIDDMVIRGGENLYPKEIEDILSKHPNVLETYIVVVPDDKMGEELCAWIHLEEGAKEFDIPKYCIYVTEFPKTLSGKVKKFELKATSIEILLLNSNYIILAHCRSAAGARPSGRVGGLRHSIIHGNISLDNMLRQGLNLVSNNEVFEAYDDGDVV</sequence>
<dbReference type="InterPro" id="IPR000873">
    <property type="entry name" value="AMP-dep_synth/lig_dom"/>
</dbReference>
<dbReference type="InterPro" id="IPR045851">
    <property type="entry name" value="AMP-bd_C_sf"/>
</dbReference>
<dbReference type="PANTHER" id="PTHR43201:SF5">
    <property type="entry name" value="MEDIUM-CHAIN ACYL-COA LIGASE ACSF2, MITOCHONDRIAL"/>
    <property type="match status" value="1"/>
</dbReference>
<dbReference type="Proteomes" id="UP000595437">
    <property type="component" value="Chromosome 8"/>
</dbReference>
<dbReference type="OrthoDB" id="10253115at2759"/>
<organism evidence="9 10">
    <name type="scientific">Caligus rogercresseyi</name>
    <name type="common">Sea louse</name>
    <dbReference type="NCBI Taxonomy" id="217165"/>
    <lineage>
        <taxon>Eukaryota</taxon>
        <taxon>Metazoa</taxon>
        <taxon>Ecdysozoa</taxon>
        <taxon>Arthropoda</taxon>
        <taxon>Crustacea</taxon>
        <taxon>Multicrustacea</taxon>
        <taxon>Hexanauplia</taxon>
        <taxon>Copepoda</taxon>
        <taxon>Siphonostomatoida</taxon>
        <taxon>Caligidae</taxon>
        <taxon>Caligus</taxon>
    </lineage>
</organism>
<name>A0A7T8HJE2_CALRO</name>
<dbReference type="Gene3D" id="3.40.50.12780">
    <property type="entry name" value="N-terminal domain of ligase-like"/>
    <property type="match status" value="1"/>
</dbReference>
<proteinExistence type="inferred from homology"/>
<evidence type="ECO:0000256" key="6">
    <source>
        <dbReference type="ARBA" id="ARBA00048277"/>
    </source>
</evidence>
<protein>
    <recommendedName>
        <fullName evidence="4">Medium-chain acyl-CoA ligase ACSF2, mitochondrial</fullName>
    </recommendedName>
</protein>
<evidence type="ECO:0000259" key="8">
    <source>
        <dbReference type="Pfam" id="PF13193"/>
    </source>
</evidence>
<keyword evidence="10" id="KW-1185">Reference proteome</keyword>
<comment type="catalytic activity">
    <reaction evidence="6">
        <text>a medium-chain fatty acid + ATP + CoA = a medium-chain fatty acyl-CoA + AMP + diphosphate</text>
        <dbReference type="Rhea" id="RHEA:48340"/>
        <dbReference type="ChEBI" id="CHEBI:30616"/>
        <dbReference type="ChEBI" id="CHEBI:33019"/>
        <dbReference type="ChEBI" id="CHEBI:57287"/>
        <dbReference type="ChEBI" id="CHEBI:59558"/>
        <dbReference type="ChEBI" id="CHEBI:90546"/>
        <dbReference type="ChEBI" id="CHEBI:456215"/>
        <dbReference type="EC" id="6.2.1.2"/>
    </reaction>
</comment>
<evidence type="ECO:0000256" key="3">
    <source>
        <dbReference type="ARBA" id="ARBA00037247"/>
    </source>
</evidence>
<dbReference type="SUPFAM" id="SSF56801">
    <property type="entry name" value="Acetyl-CoA synthetase-like"/>
    <property type="match status" value="1"/>
</dbReference>
<evidence type="ECO:0000256" key="1">
    <source>
        <dbReference type="ARBA" id="ARBA00006432"/>
    </source>
</evidence>
<evidence type="ECO:0000256" key="5">
    <source>
        <dbReference type="ARBA" id="ARBA00047319"/>
    </source>
</evidence>
<feature type="domain" description="AMP-binding enzyme C-terminal" evidence="8">
    <location>
        <begin position="139"/>
        <end position="194"/>
    </location>
</feature>
<feature type="domain" description="AMP-dependent synthetase/ligase" evidence="7">
    <location>
        <begin position="41"/>
        <end position="91"/>
    </location>
</feature>
<dbReference type="GO" id="GO:0031956">
    <property type="term" value="F:medium-chain fatty acid-CoA ligase activity"/>
    <property type="evidence" value="ECO:0007669"/>
    <property type="project" value="UniProtKB-EC"/>
</dbReference>
<comment type="similarity">
    <text evidence="1">Belongs to the ATP-dependent AMP-binding enzyme family.</text>
</comment>
<evidence type="ECO:0000256" key="2">
    <source>
        <dbReference type="ARBA" id="ARBA00022598"/>
    </source>
</evidence>
<evidence type="ECO:0000313" key="9">
    <source>
        <dbReference type="EMBL" id="QQP51029.1"/>
    </source>
</evidence>
<evidence type="ECO:0000256" key="4">
    <source>
        <dbReference type="ARBA" id="ARBA00039638"/>
    </source>
</evidence>